<evidence type="ECO:0000256" key="2">
    <source>
        <dbReference type="ARBA" id="ARBA00008598"/>
    </source>
</evidence>
<evidence type="ECO:0000313" key="13">
    <source>
        <dbReference type="Proteomes" id="UP000265964"/>
    </source>
</evidence>
<dbReference type="CDD" id="cd18800">
    <property type="entry name" value="SF2_C_EcoR124I-like"/>
    <property type="match status" value="1"/>
</dbReference>
<evidence type="ECO:0000256" key="9">
    <source>
        <dbReference type="ARBA" id="ARBA00023125"/>
    </source>
</evidence>
<keyword evidence="3" id="KW-0540">Nuclease</keyword>
<reference evidence="12 13" key="1">
    <citation type="submission" date="2017-08" db="EMBL/GenBank/DDBJ databases">
        <title>Reclassification of Bisgaard taxon 37 and 44.</title>
        <authorList>
            <person name="Christensen H."/>
        </authorList>
    </citation>
    <scope>NUCLEOTIDE SEQUENCE [LARGE SCALE GENOMIC DNA]</scope>
    <source>
        <strain evidence="12 13">EEAB3T1</strain>
    </source>
</reference>
<comment type="caution">
    <text evidence="12">The sequence shown here is derived from an EMBL/GenBank/DDBJ whole genome shotgun (WGS) entry which is preliminary data.</text>
</comment>
<dbReference type="EMBL" id="NRJF01000062">
    <property type="protein sequence ID" value="RIY36447.1"/>
    <property type="molecule type" value="Genomic_DNA"/>
</dbReference>
<sequence>MSIKLSNLPSRNDPAYKADFLSRVYWQKLKLKNNSLEELWQNFKRILEQNNQDVLKRKPLTENEFKVVRNRISNLSSPFKAGQFLYGVNGVSQIDLVLDDGRAVMLTVFNQHEVGAGNSVYQVVHGLRRPPVKAGKPERIFDTTLLINGLPIIQIEEKPSTCEVDQALNLMHQYIKEGLYTDIFSTLQILVGMTPNGIKYMANTTADKFNKDFAFFWQRDDFSKNRDPLINSWHEFATTMLSIPFVHLMATNYMILDAEQNQSSLKVMRPYQVYATIKAIKAIRKYQFGNGYGKLGYIWHTTGSGKTITSFKTAWLASRLVNVHKVVFVVDRVALTQQTLEKYRAYDPSLSPERPHFSSVFEASNISNLEQRLKTKDSKIIITTLQKLQRLVKREGFEASKLNTVFIVDEAHRSTGSELFAEIQDKFPYSAWLGYTGTPCLKATPGQSKTTEEIFGPLLHQYVVNDAIRDNNVLGFKVDFKATVPYNQQQASLLSELRKQHPRMGEERLLRLLASKNSELMDETQVDASFYNLNLEHVQAVVADIFANWQNRSNNGTFSAILTTTAGGVAPSAPMAALYYQEFKRVNKQRQEQGLPTLKVAMTYSDGFTENESIGEATQALDEAIADYNQLFATAHSREEIGMYFTDVMDRIAKRSFDQNYLDLVIVIDQLLTGFDAPKINTLYIDRSLRGANLVQAYSRTNRIYNMLEKPFGNIVHYRWPDNSREEMVKALATYAVGKMGRLSSERLYEQMEQMQVVAPSFKESLKTLKKTVKDLRKLTQDFTSLPATSALQELMLEKIRNYTNQLVQIKQYDKYPTIGGKLRVVGFDYQAPESLFSKLKITSAEEQQLMLSLRKELLSKIASSKGVETYEIDSKVTLIKEVPLSFDYLGELFAKYINLRQQLKEAKLLLEAQSLLTVKVIPTDINPLIQEFLEVKQDLDKYLENMRDKDAVAYRQSMNALNVINQDIYPLPQTQYPIVCKEASEIIHPANETYIMQKINNFRAYWGIESLISADKIRQIIGRHTYKNFRDLNTQGDLNHLLKEAQAIYKTTAAQELRDLFRLDYRNNLRIALYELADEVVSY</sequence>
<evidence type="ECO:0000256" key="1">
    <source>
        <dbReference type="ARBA" id="ARBA00000851"/>
    </source>
</evidence>
<protein>
    <recommendedName>
        <fullName evidence="10">Type I restriction enzyme endonuclease subunit</fullName>
        <shortName evidence="10">R protein</shortName>
        <ecNumber evidence="10">3.1.21.3</ecNumber>
    </recommendedName>
</protein>
<dbReference type="InterPro" id="IPR014001">
    <property type="entry name" value="Helicase_ATP-bd"/>
</dbReference>
<evidence type="ECO:0000259" key="11">
    <source>
        <dbReference type="PROSITE" id="PS51192"/>
    </source>
</evidence>
<keyword evidence="6" id="KW-0255">Endonuclease</keyword>
<evidence type="ECO:0000256" key="10">
    <source>
        <dbReference type="RuleBase" id="RU364115"/>
    </source>
</evidence>
<dbReference type="PANTHER" id="PTHR30195:SF16">
    <property type="entry name" value="TYPE I RESTRICTION ENZYME ENDONUCLEASE SUBUNIT"/>
    <property type="match status" value="1"/>
</dbReference>
<accession>A0A3A1YK83</accession>
<keyword evidence="8 10" id="KW-0067">ATP-binding</keyword>
<comment type="subunit">
    <text evidence="10">The type I restriction/modification system is composed of three polypeptides R, M and S.</text>
</comment>
<dbReference type="GO" id="GO:0009035">
    <property type="term" value="F:type I site-specific deoxyribonuclease activity"/>
    <property type="evidence" value="ECO:0007669"/>
    <property type="project" value="UniProtKB-EC"/>
</dbReference>
<proteinExistence type="inferred from homology"/>
<evidence type="ECO:0000256" key="6">
    <source>
        <dbReference type="ARBA" id="ARBA00022759"/>
    </source>
</evidence>
<comment type="catalytic activity">
    <reaction evidence="1 10">
        <text>Endonucleolytic cleavage of DNA to give random double-stranded fragments with terminal 5'-phosphates, ATP is simultaneously hydrolyzed.</text>
        <dbReference type="EC" id="3.1.21.3"/>
    </reaction>
</comment>
<organism evidence="12 13">
    <name type="scientific">Psittacicella gerlachiana</name>
    <dbReference type="NCBI Taxonomy" id="2028574"/>
    <lineage>
        <taxon>Bacteria</taxon>
        <taxon>Pseudomonadati</taxon>
        <taxon>Pseudomonadota</taxon>
        <taxon>Gammaproteobacteria</taxon>
        <taxon>Pasteurellales</taxon>
        <taxon>Psittacicellaceae</taxon>
        <taxon>Psittacicella</taxon>
    </lineage>
</organism>
<keyword evidence="5 10" id="KW-0680">Restriction system</keyword>
<keyword evidence="13" id="KW-1185">Reference proteome</keyword>
<keyword evidence="4 10" id="KW-0547">Nucleotide-binding</keyword>
<dbReference type="SUPFAM" id="SSF52540">
    <property type="entry name" value="P-loop containing nucleoside triphosphate hydrolases"/>
    <property type="match status" value="2"/>
</dbReference>
<dbReference type="InterPro" id="IPR040980">
    <property type="entry name" value="SWI2_SNF2"/>
</dbReference>
<dbReference type="OrthoDB" id="9758243at2"/>
<feature type="domain" description="Helicase ATP-binding" evidence="11">
    <location>
        <begin position="287"/>
        <end position="463"/>
    </location>
</feature>
<dbReference type="PROSITE" id="PS51192">
    <property type="entry name" value="HELICASE_ATP_BIND_1"/>
    <property type="match status" value="1"/>
</dbReference>
<dbReference type="CDD" id="cd22332">
    <property type="entry name" value="HsdR_N"/>
    <property type="match status" value="1"/>
</dbReference>
<evidence type="ECO:0000256" key="3">
    <source>
        <dbReference type="ARBA" id="ARBA00022722"/>
    </source>
</evidence>
<keyword evidence="7 10" id="KW-0378">Hydrolase</keyword>
<dbReference type="InterPro" id="IPR007409">
    <property type="entry name" value="Restrct_endonuc_type1_HsdR_N"/>
</dbReference>
<dbReference type="InterPro" id="IPR027417">
    <property type="entry name" value="P-loop_NTPase"/>
</dbReference>
<dbReference type="AlphaFoldDB" id="A0A3A1YK83"/>
<dbReference type="GO" id="GO:0005524">
    <property type="term" value="F:ATP binding"/>
    <property type="evidence" value="ECO:0007669"/>
    <property type="project" value="UniProtKB-KW"/>
</dbReference>
<dbReference type="Proteomes" id="UP000265964">
    <property type="component" value="Unassembled WGS sequence"/>
</dbReference>
<dbReference type="SMART" id="SM00487">
    <property type="entry name" value="DEXDc"/>
    <property type="match status" value="1"/>
</dbReference>
<dbReference type="Gene3D" id="3.90.1570.50">
    <property type="match status" value="1"/>
</dbReference>
<dbReference type="GO" id="GO:0009307">
    <property type="term" value="P:DNA restriction-modification system"/>
    <property type="evidence" value="ECO:0007669"/>
    <property type="project" value="UniProtKB-KW"/>
</dbReference>
<comment type="function">
    <text evidence="10">Subunit R is required for both nuclease and ATPase activities, but not for modification.</text>
</comment>
<evidence type="ECO:0000256" key="8">
    <source>
        <dbReference type="ARBA" id="ARBA00022840"/>
    </source>
</evidence>
<dbReference type="GO" id="GO:0003677">
    <property type="term" value="F:DNA binding"/>
    <property type="evidence" value="ECO:0007669"/>
    <property type="project" value="UniProtKB-KW"/>
</dbReference>
<evidence type="ECO:0000256" key="4">
    <source>
        <dbReference type="ARBA" id="ARBA00022741"/>
    </source>
</evidence>
<name>A0A3A1YK83_9GAMM</name>
<evidence type="ECO:0000256" key="7">
    <source>
        <dbReference type="ARBA" id="ARBA00022801"/>
    </source>
</evidence>
<dbReference type="EC" id="3.1.21.3" evidence="10"/>
<dbReference type="RefSeq" id="WP_119534443.1">
    <property type="nucleotide sequence ID" value="NZ_NRJF01000062.1"/>
</dbReference>
<evidence type="ECO:0000256" key="5">
    <source>
        <dbReference type="ARBA" id="ARBA00022747"/>
    </source>
</evidence>
<dbReference type="InterPro" id="IPR051268">
    <property type="entry name" value="Type-I_R_enzyme_R_subunit"/>
</dbReference>
<dbReference type="Pfam" id="PF04313">
    <property type="entry name" value="HSDR_N"/>
    <property type="match status" value="1"/>
</dbReference>
<comment type="similarity">
    <text evidence="2 10">Belongs to the HsdR family.</text>
</comment>
<gene>
    <name evidence="12" type="ORF">CKF59_02680</name>
</gene>
<dbReference type="InterPro" id="IPR004473">
    <property type="entry name" value="Restrct_endonuc_typeI_HsdR"/>
</dbReference>
<dbReference type="PANTHER" id="PTHR30195">
    <property type="entry name" value="TYPE I SITE-SPECIFIC DEOXYRIBONUCLEASE PROTEIN SUBUNIT M AND R"/>
    <property type="match status" value="1"/>
</dbReference>
<dbReference type="Pfam" id="PF22679">
    <property type="entry name" value="T1R_D3-like"/>
    <property type="match status" value="1"/>
</dbReference>
<evidence type="ECO:0000313" key="12">
    <source>
        <dbReference type="EMBL" id="RIY36447.1"/>
    </source>
</evidence>
<dbReference type="InterPro" id="IPR055180">
    <property type="entry name" value="HsdR_RecA-like_helicase_dom_2"/>
</dbReference>
<dbReference type="Gene3D" id="3.40.50.300">
    <property type="entry name" value="P-loop containing nucleotide triphosphate hydrolases"/>
    <property type="match status" value="2"/>
</dbReference>
<keyword evidence="9 10" id="KW-0238">DNA-binding</keyword>
<dbReference type="NCBIfam" id="TIGR00348">
    <property type="entry name" value="hsdR"/>
    <property type="match status" value="1"/>
</dbReference>
<dbReference type="Pfam" id="PF18766">
    <property type="entry name" value="SWI2_SNF2"/>
    <property type="match status" value="1"/>
</dbReference>